<gene>
    <name evidence="6" type="primary">SKDI12G3650</name>
    <name evidence="6" type="ORF">SKDI_12G3650</name>
</gene>
<feature type="region of interest" description="Disordered" evidence="4">
    <location>
        <begin position="262"/>
        <end position="327"/>
    </location>
</feature>
<feature type="domain" description="MI" evidence="5">
    <location>
        <begin position="646"/>
        <end position="783"/>
    </location>
</feature>
<dbReference type="RefSeq" id="XP_056083923.1">
    <property type="nucleotide sequence ID" value="XM_056229956.1"/>
</dbReference>
<reference evidence="6" key="1">
    <citation type="submission" date="2022-10" db="EMBL/GenBank/DDBJ databases">
        <authorList>
            <person name="Byrne P K."/>
        </authorList>
    </citation>
    <scope>NUCLEOTIDE SEQUENCE</scope>
    <source>
        <strain evidence="6">IFO1802</strain>
    </source>
</reference>
<keyword evidence="3" id="KW-0539">Nucleus</keyword>
<dbReference type="SUPFAM" id="SSF48371">
    <property type="entry name" value="ARM repeat"/>
    <property type="match status" value="1"/>
</dbReference>
<dbReference type="InterPro" id="IPR016024">
    <property type="entry name" value="ARM-type_fold"/>
</dbReference>
<dbReference type="GeneID" id="80925893"/>
<feature type="compositionally biased region" description="Acidic residues" evidence="4">
    <location>
        <begin position="280"/>
        <end position="289"/>
    </location>
</feature>
<dbReference type="GO" id="GO:0042274">
    <property type="term" value="P:ribosomal small subunit biogenesis"/>
    <property type="evidence" value="ECO:0007669"/>
    <property type="project" value="TreeGrafter"/>
</dbReference>
<dbReference type="GO" id="GO:0003723">
    <property type="term" value="F:RNA binding"/>
    <property type="evidence" value="ECO:0007669"/>
    <property type="project" value="InterPro"/>
</dbReference>
<evidence type="ECO:0000256" key="1">
    <source>
        <dbReference type="ARBA" id="ARBA00004604"/>
    </source>
</evidence>
<dbReference type="SMART" id="SM00543">
    <property type="entry name" value="MIF4G"/>
    <property type="match status" value="1"/>
</dbReference>
<dbReference type="InterPro" id="IPR050781">
    <property type="entry name" value="CWC22_splicing_factor"/>
</dbReference>
<dbReference type="Gene3D" id="1.25.40.180">
    <property type="match status" value="1"/>
</dbReference>
<dbReference type="InterPro" id="IPR003891">
    <property type="entry name" value="Initiation_fac_eIF4g_MI"/>
</dbReference>
<comment type="subcellular location">
    <subcellularLocation>
        <location evidence="1">Nucleus</location>
        <location evidence="1">Nucleolus</location>
    </subcellularLocation>
</comment>
<feature type="compositionally biased region" description="Basic residues" evidence="4">
    <location>
        <begin position="34"/>
        <end position="49"/>
    </location>
</feature>
<dbReference type="GO" id="GO:0005730">
    <property type="term" value="C:nucleolus"/>
    <property type="evidence" value="ECO:0007669"/>
    <property type="project" value="UniProtKB-SubCell"/>
</dbReference>
<protein>
    <recommendedName>
        <fullName evidence="5">MI domain-containing protein</fullName>
    </recommendedName>
</protein>
<comment type="similarity">
    <text evidence="2">Belongs to the CWC22 family.</text>
</comment>
<dbReference type="Pfam" id="PF02854">
    <property type="entry name" value="MIF4G"/>
    <property type="match status" value="1"/>
</dbReference>
<accession>A0AA35NK04</accession>
<dbReference type="Pfam" id="PF02847">
    <property type="entry name" value="MA3"/>
    <property type="match status" value="1"/>
</dbReference>
<keyword evidence="7" id="KW-1185">Reference proteome</keyword>
<dbReference type="FunFam" id="1.25.40.180:FF:000075">
    <property type="entry name" value="SGD1p nuclear protein"/>
    <property type="match status" value="1"/>
</dbReference>
<dbReference type="PANTHER" id="PTHR18034">
    <property type="entry name" value="CELL CYCLE CONTROL PROTEIN CWF22-RELATED"/>
    <property type="match status" value="1"/>
</dbReference>
<feature type="region of interest" description="Disordered" evidence="4">
    <location>
        <begin position="25"/>
        <end position="130"/>
    </location>
</feature>
<dbReference type="SMART" id="SM00544">
    <property type="entry name" value="MA3"/>
    <property type="match status" value="1"/>
</dbReference>
<dbReference type="PANTHER" id="PTHR18034:SF4">
    <property type="entry name" value="NUCLEOLAR MIF4G DOMAIN-CONTAINING PROTEIN 1"/>
    <property type="match status" value="1"/>
</dbReference>
<dbReference type="InterPro" id="IPR003890">
    <property type="entry name" value="MIF4G-like_typ-3"/>
</dbReference>
<feature type="compositionally biased region" description="Acidic residues" evidence="4">
    <location>
        <begin position="103"/>
        <end position="123"/>
    </location>
</feature>
<dbReference type="AlphaFoldDB" id="A0AA35NK04"/>
<sequence>MQKTDGIRIPGVILDELKTLDYSQDERFSIAEGKKRKRGNGKHMSRKEKRKMERAEKKRKSIPNREGALTGLKPTSTFEKRRLNAGNIDVVKQVNGRRSVSSDESETNENSDSDDQFSNEGLDEGLKIDGDKAMSVEETMKELKILKLKKKSGKTAEKTRKLEGKAGIKKNVQSEDIGEDNVHYPLAPSDRVALERDEMNMQYYAKKLGLKGERRTIRAKDEFDAIGGLLEGLDYFENYGKNDEEYGDFAAESNRMKDDEDVSDMAFSSDGDFSASNFEDSGELGESDNDSIMNSEDNETKGKENPYVAPAQPESYVPPSLRKKLDDDENNATLSEIRKRVNSSLNKLSDTNINIIITELNGLYDSLPRQYVTESLSKGILNIICQNQKLLDGFIMNYAGVVYALWKLRGIEMGAFFIQKTVETFLQHYEEEKESILKNQQDKFVSKICSNIVTLLSYCYNFGFVSCCLIYDIIRIFVADPNEFATELLLRVISVSGQLIRGDDPSALRDIRSDLLKNAKDLQEQSPRLRFLMDTMSDLKNNRLKPSILATDHHLLKKSLQSTLKASTSQEALQVSLDDIKNIDTKGKWWLIGASWRGNMENAFETPNDNDNTSKSKKSKIIIEDDLLDDIPDWNVIARQQRMNTDIRRAIFISIMSAQDYLDAFSKLEKLSLKNKQVLEIPKIILHCLLSDSGSNGYNHYYALVANKICERYSHLPKSFQFLFWDAIKNFEDKEVDSQSDADEEDELDDNKKLISISNQGRFFGSLLADDILKLDAFKHVPFMGGLNTEGMLFMEILLFQLFLAVAKKSETKQKKNENGTRRIVYSDDLLRTVLTKNVKAENMPFILKGLKWFINKKFKYRNFLPGNKGDKAFDRDERRLVWASEAARSILDKELESIDL</sequence>
<evidence type="ECO:0000313" key="7">
    <source>
        <dbReference type="Proteomes" id="UP001162087"/>
    </source>
</evidence>
<evidence type="ECO:0000259" key="5">
    <source>
        <dbReference type="PROSITE" id="PS51366"/>
    </source>
</evidence>
<evidence type="ECO:0000313" key="6">
    <source>
        <dbReference type="EMBL" id="CAI4046854.1"/>
    </source>
</evidence>
<evidence type="ECO:0000256" key="2">
    <source>
        <dbReference type="ARBA" id="ARBA00006856"/>
    </source>
</evidence>
<organism evidence="6 7">
    <name type="scientific">Saccharomyces kudriavzevii (strain ATCC MYA-4449 / AS 2.2408 / CBS 8840 / NBRC 1802 / NCYC 2889)</name>
    <name type="common">Yeast</name>
    <dbReference type="NCBI Taxonomy" id="226230"/>
    <lineage>
        <taxon>Eukaryota</taxon>
        <taxon>Fungi</taxon>
        <taxon>Dikarya</taxon>
        <taxon>Ascomycota</taxon>
        <taxon>Saccharomycotina</taxon>
        <taxon>Saccharomycetes</taxon>
        <taxon>Saccharomycetales</taxon>
        <taxon>Saccharomycetaceae</taxon>
        <taxon>Saccharomyces</taxon>
    </lineage>
</organism>
<evidence type="ECO:0000256" key="3">
    <source>
        <dbReference type="ARBA" id="ARBA00023242"/>
    </source>
</evidence>
<evidence type="ECO:0000256" key="4">
    <source>
        <dbReference type="SAM" id="MobiDB-lite"/>
    </source>
</evidence>
<name>A0AA35NK04_SACK1</name>
<dbReference type="Proteomes" id="UP001162087">
    <property type="component" value="Chromosome 12"/>
</dbReference>
<dbReference type="PROSITE" id="PS51366">
    <property type="entry name" value="MI"/>
    <property type="match status" value="1"/>
</dbReference>
<proteinExistence type="inferred from homology"/>
<dbReference type="EMBL" id="OX365907">
    <property type="protein sequence ID" value="CAI4046854.1"/>
    <property type="molecule type" value="Genomic_DNA"/>
</dbReference>